<proteinExistence type="predicted"/>
<dbReference type="Gene3D" id="3.30.40.10">
    <property type="entry name" value="Zinc/RING finger domain, C3HC4 (zinc finger)"/>
    <property type="match status" value="1"/>
</dbReference>
<evidence type="ECO:0000256" key="1">
    <source>
        <dbReference type="ARBA" id="ARBA00022723"/>
    </source>
</evidence>
<keyword evidence="8" id="KW-1185">Reference proteome</keyword>
<dbReference type="CDD" id="cd16449">
    <property type="entry name" value="RING-HC"/>
    <property type="match status" value="1"/>
</dbReference>
<dbReference type="AlphaFoldDB" id="A0A401KYW0"/>
<keyword evidence="3" id="KW-0862">Zinc</keyword>
<evidence type="ECO:0000256" key="5">
    <source>
        <dbReference type="SAM" id="MobiDB-lite"/>
    </source>
</evidence>
<accession>A0A401KYW0</accession>
<feature type="compositionally biased region" description="Polar residues" evidence="5">
    <location>
        <begin position="119"/>
        <end position="147"/>
    </location>
</feature>
<dbReference type="Proteomes" id="UP000286921">
    <property type="component" value="Unassembled WGS sequence"/>
</dbReference>
<feature type="region of interest" description="Disordered" evidence="5">
    <location>
        <begin position="197"/>
        <end position="216"/>
    </location>
</feature>
<evidence type="ECO:0000256" key="4">
    <source>
        <dbReference type="PROSITE-ProRule" id="PRU00175"/>
    </source>
</evidence>
<name>A0A401KYW0_ASPAW</name>
<dbReference type="InterPro" id="IPR017907">
    <property type="entry name" value="Znf_RING_CS"/>
</dbReference>
<dbReference type="PROSITE" id="PS50089">
    <property type="entry name" value="ZF_RING_2"/>
    <property type="match status" value="1"/>
</dbReference>
<dbReference type="SUPFAM" id="SSF57850">
    <property type="entry name" value="RING/U-box"/>
    <property type="match status" value="1"/>
</dbReference>
<evidence type="ECO:0000259" key="6">
    <source>
        <dbReference type="PROSITE" id="PS50089"/>
    </source>
</evidence>
<dbReference type="InterPro" id="IPR001841">
    <property type="entry name" value="Znf_RING"/>
</dbReference>
<protein>
    <recommendedName>
        <fullName evidence="6">RING-type domain-containing protein</fullName>
    </recommendedName>
</protein>
<keyword evidence="2 4" id="KW-0863">Zinc-finger</keyword>
<dbReference type="Pfam" id="PF13445">
    <property type="entry name" value="zf-RING_UBOX"/>
    <property type="match status" value="1"/>
</dbReference>
<dbReference type="InterPro" id="IPR013083">
    <property type="entry name" value="Znf_RING/FYVE/PHD"/>
</dbReference>
<comment type="caution">
    <text evidence="7">The sequence shown here is derived from an EMBL/GenBank/DDBJ whole genome shotgun (WGS) entry which is preliminary data.</text>
</comment>
<dbReference type="EMBL" id="BDHI01000017">
    <property type="protein sequence ID" value="GCB24421.1"/>
    <property type="molecule type" value="Genomic_DNA"/>
</dbReference>
<dbReference type="InterPro" id="IPR027370">
    <property type="entry name" value="Znf-RING_euk"/>
</dbReference>
<feature type="region of interest" description="Disordered" evidence="5">
    <location>
        <begin position="113"/>
        <end position="147"/>
    </location>
</feature>
<evidence type="ECO:0000256" key="2">
    <source>
        <dbReference type="ARBA" id="ARBA00022771"/>
    </source>
</evidence>
<evidence type="ECO:0000313" key="7">
    <source>
        <dbReference type="EMBL" id="GCB24421.1"/>
    </source>
</evidence>
<sequence length="321" mass="34582">MSVFIERRLQQGSLATTAVSPEYKYAAQSLSGFLHFIHLFNPTKLHSNIPSLIMSNYTTLNRPLGAEAPSTPWGPAGISNGSDYTSPEAPSGLPGTWFPPLAYPFEVSVAGEQYEADSDPTQTRPSSGSLSNPINIDVGSPSSPDSSTCLLYHSRAGDSIDNPIEIKDDDSSSSMDGFLTQLTRADHPIYIDDRTITETASDNDAEPSEGGSGLEPLADTRDELQCKICYSQAVNLVLSCGHTFCYACLVHYVHDSILDDSLGREYLAGLKLRSGMVEPHFLIVTRNLTLATMPMVVASFLYLVQAPTTATASSGTVWCKA</sequence>
<dbReference type="PROSITE" id="PS00518">
    <property type="entry name" value="ZF_RING_1"/>
    <property type="match status" value="1"/>
</dbReference>
<feature type="region of interest" description="Disordered" evidence="5">
    <location>
        <begin position="68"/>
        <end position="90"/>
    </location>
</feature>
<organism evidence="7 8">
    <name type="scientific">Aspergillus awamori</name>
    <name type="common">Black koji mold</name>
    <dbReference type="NCBI Taxonomy" id="105351"/>
    <lineage>
        <taxon>Eukaryota</taxon>
        <taxon>Fungi</taxon>
        <taxon>Dikarya</taxon>
        <taxon>Ascomycota</taxon>
        <taxon>Pezizomycotina</taxon>
        <taxon>Eurotiomycetes</taxon>
        <taxon>Eurotiomycetidae</taxon>
        <taxon>Eurotiales</taxon>
        <taxon>Aspergillaceae</taxon>
        <taxon>Aspergillus</taxon>
    </lineage>
</organism>
<keyword evidence="1" id="KW-0479">Metal-binding</keyword>
<gene>
    <name evidence="7" type="ORF">AAWM_07306</name>
</gene>
<reference evidence="7 8" key="1">
    <citation type="submission" date="2016-09" db="EMBL/GenBank/DDBJ databases">
        <title>Aspergillus awamori IFM 58123T.</title>
        <authorList>
            <person name="Kusuya Y."/>
            <person name="Shimizu M."/>
            <person name="Takahashi H."/>
            <person name="Yaguchi T."/>
        </authorList>
    </citation>
    <scope>NUCLEOTIDE SEQUENCE [LARGE SCALE GENOMIC DNA]</scope>
    <source>
        <strain evidence="7 8">IFM 58123</strain>
    </source>
</reference>
<evidence type="ECO:0000313" key="8">
    <source>
        <dbReference type="Proteomes" id="UP000286921"/>
    </source>
</evidence>
<evidence type="ECO:0000256" key="3">
    <source>
        <dbReference type="ARBA" id="ARBA00022833"/>
    </source>
</evidence>
<dbReference type="GO" id="GO:0008270">
    <property type="term" value="F:zinc ion binding"/>
    <property type="evidence" value="ECO:0007669"/>
    <property type="project" value="UniProtKB-KW"/>
</dbReference>
<feature type="domain" description="RING-type" evidence="6">
    <location>
        <begin position="226"/>
        <end position="249"/>
    </location>
</feature>